<dbReference type="Gene3D" id="1.10.150.130">
    <property type="match status" value="1"/>
</dbReference>
<keyword evidence="3 5" id="KW-0238">DNA-binding</keyword>
<dbReference type="InterPro" id="IPR002104">
    <property type="entry name" value="Integrase_catalytic"/>
</dbReference>
<evidence type="ECO:0000256" key="3">
    <source>
        <dbReference type="ARBA" id="ARBA00023125"/>
    </source>
</evidence>
<organism evidence="8 9">
    <name type="scientific">Chitinophaga agri</name>
    <dbReference type="NCBI Taxonomy" id="2703787"/>
    <lineage>
        <taxon>Bacteria</taxon>
        <taxon>Pseudomonadati</taxon>
        <taxon>Bacteroidota</taxon>
        <taxon>Chitinophagia</taxon>
        <taxon>Chitinophagales</taxon>
        <taxon>Chitinophagaceae</taxon>
        <taxon>Chitinophaga</taxon>
    </lineage>
</organism>
<protein>
    <submittedName>
        <fullName evidence="8">Tyrosine-type recombinase/integrase</fullName>
    </submittedName>
</protein>
<feature type="domain" description="Core-binding (CB)" evidence="7">
    <location>
        <begin position="1"/>
        <end position="89"/>
    </location>
</feature>
<proteinExistence type="inferred from homology"/>
<keyword evidence="4" id="KW-0233">DNA recombination</keyword>
<gene>
    <name evidence="8" type="ORF">GWR21_00055</name>
</gene>
<feature type="domain" description="Tyr recombinase" evidence="6">
    <location>
        <begin position="110"/>
        <end position="178"/>
    </location>
</feature>
<keyword evidence="9" id="KW-1185">Reference proteome</keyword>
<dbReference type="PROSITE" id="PS51900">
    <property type="entry name" value="CB"/>
    <property type="match status" value="1"/>
</dbReference>
<evidence type="ECO:0000256" key="2">
    <source>
        <dbReference type="ARBA" id="ARBA00022908"/>
    </source>
</evidence>
<dbReference type="InterPro" id="IPR010998">
    <property type="entry name" value="Integrase_recombinase_N"/>
</dbReference>
<dbReference type="InterPro" id="IPR050090">
    <property type="entry name" value="Tyrosine_recombinase_XerCD"/>
</dbReference>
<dbReference type="InterPro" id="IPR013762">
    <property type="entry name" value="Integrase-like_cat_sf"/>
</dbReference>
<dbReference type="InterPro" id="IPR044068">
    <property type="entry name" value="CB"/>
</dbReference>
<dbReference type="SUPFAM" id="SSF56349">
    <property type="entry name" value="DNA breaking-rejoining enzymes"/>
    <property type="match status" value="1"/>
</dbReference>
<comment type="similarity">
    <text evidence="1">Belongs to the 'phage' integrase family.</text>
</comment>
<dbReference type="Proteomes" id="UP000476411">
    <property type="component" value="Chromosome"/>
</dbReference>
<dbReference type="GO" id="GO:0015074">
    <property type="term" value="P:DNA integration"/>
    <property type="evidence" value="ECO:0007669"/>
    <property type="project" value="UniProtKB-KW"/>
</dbReference>
<keyword evidence="2" id="KW-0229">DNA integration</keyword>
<evidence type="ECO:0000259" key="6">
    <source>
        <dbReference type="PROSITE" id="PS51898"/>
    </source>
</evidence>
<dbReference type="PANTHER" id="PTHR30349:SF41">
    <property type="entry name" value="INTEGRASE_RECOMBINASE PROTEIN MJ0367-RELATED"/>
    <property type="match status" value="1"/>
</dbReference>
<evidence type="ECO:0000313" key="9">
    <source>
        <dbReference type="Proteomes" id="UP000476411"/>
    </source>
</evidence>
<name>A0A6B9Z7R5_9BACT</name>
<accession>A0A6B9Z7R5</accession>
<reference evidence="8 9" key="1">
    <citation type="submission" date="2020-01" db="EMBL/GenBank/DDBJ databases">
        <title>Complete genome sequence of Chitinophaga sp. H33E-04 isolated from quinoa roots.</title>
        <authorList>
            <person name="Weon H.-Y."/>
            <person name="Lee S.A."/>
        </authorList>
    </citation>
    <scope>NUCLEOTIDE SEQUENCE [LARGE SCALE GENOMIC DNA]</scope>
    <source>
        <strain evidence="8 9">H33E-04</strain>
    </source>
</reference>
<dbReference type="GO" id="GO:0006310">
    <property type="term" value="P:DNA recombination"/>
    <property type="evidence" value="ECO:0007669"/>
    <property type="project" value="UniProtKB-KW"/>
</dbReference>
<dbReference type="Pfam" id="PF00589">
    <property type="entry name" value="Phage_integrase"/>
    <property type="match status" value="1"/>
</dbReference>
<dbReference type="EMBL" id="CP048113">
    <property type="protein sequence ID" value="QHS58037.1"/>
    <property type="molecule type" value="Genomic_DNA"/>
</dbReference>
<dbReference type="Gene3D" id="1.10.443.10">
    <property type="entry name" value="Intergrase catalytic core"/>
    <property type="match status" value="1"/>
</dbReference>
<dbReference type="PANTHER" id="PTHR30349">
    <property type="entry name" value="PHAGE INTEGRASE-RELATED"/>
    <property type="match status" value="1"/>
</dbReference>
<dbReference type="KEGG" id="chih:GWR21_00055"/>
<sequence>MERYVMQFRDYLQQSGYSIGTQRMLPACVRDFLEHGSFKSLQEITPLIIGIFYEWLHIRPSKRKGGGALSGMMIRHYVYALRVFFRWQEHSGRLSYNPMSGLRLGKSERISREALNEGVVQELFSAAGSYRERVMLHLFYSCGLRRSEAEQLNVRDVQVRHRLLYVRSGKGASRRVIR</sequence>
<evidence type="ECO:0000256" key="5">
    <source>
        <dbReference type="PROSITE-ProRule" id="PRU01248"/>
    </source>
</evidence>
<evidence type="ECO:0000313" key="8">
    <source>
        <dbReference type="EMBL" id="QHS58037.1"/>
    </source>
</evidence>
<evidence type="ECO:0000256" key="4">
    <source>
        <dbReference type="ARBA" id="ARBA00023172"/>
    </source>
</evidence>
<dbReference type="RefSeq" id="WP_162329748.1">
    <property type="nucleotide sequence ID" value="NZ_CP048113.1"/>
</dbReference>
<evidence type="ECO:0000256" key="1">
    <source>
        <dbReference type="ARBA" id="ARBA00008857"/>
    </source>
</evidence>
<evidence type="ECO:0000259" key="7">
    <source>
        <dbReference type="PROSITE" id="PS51900"/>
    </source>
</evidence>
<dbReference type="PROSITE" id="PS51898">
    <property type="entry name" value="TYR_RECOMBINASE"/>
    <property type="match status" value="1"/>
</dbReference>
<dbReference type="GO" id="GO:0003677">
    <property type="term" value="F:DNA binding"/>
    <property type="evidence" value="ECO:0007669"/>
    <property type="project" value="UniProtKB-UniRule"/>
</dbReference>
<dbReference type="AlphaFoldDB" id="A0A6B9Z7R5"/>
<dbReference type="InterPro" id="IPR011010">
    <property type="entry name" value="DNA_brk_join_enz"/>
</dbReference>